<evidence type="ECO:0000313" key="4">
    <source>
        <dbReference type="Proteomes" id="UP000644727"/>
    </source>
</evidence>
<dbReference type="Pfam" id="PF02302">
    <property type="entry name" value="PTS_IIB"/>
    <property type="match status" value="1"/>
</dbReference>
<feature type="domain" description="PTS EIIB type-2" evidence="2">
    <location>
        <begin position="1"/>
        <end position="94"/>
    </location>
</feature>
<evidence type="ECO:0000256" key="1">
    <source>
        <dbReference type="ARBA" id="ARBA00022679"/>
    </source>
</evidence>
<dbReference type="InterPro" id="IPR036095">
    <property type="entry name" value="PTS_EIIB-like_sf"/>
</dbReference>
<organism evidence="3 4">
    <name type="scientific">Brachybacterium epidermidis</name>
    <dbReference type="NCBI Taxonomy" id="2781983"/>
    <lineage>
        <taxon>Bacteria</taxon>
        <taxon>Bacillati</taxon>
        <taxon>Actinomycetota</taxon>
        <taxon>Actinomycetes</taxon>
        <taxon>Micrococcales</taxon>
        <taxon>Dermabacteraceae</taxon>
        <taxon>Brachybacterium</taxon>
    </lineage>
</organism>
<gene>
    <name evidence="3" type="ORF">IOE58_05895</name>
</gene>
<dbReference type="RefSeq" id="WP_193865477.1">
    <property type="nucleotide sequence ID" value="NZ_JADEYR010000004.1"/>
</dbReference>
<dbReference type="SUPFAM" id="SSF52794">
    <property type="entry name" value="PTS system IIB component-like"/>
    <property type="match status" value="1"/>
</dbReference>
<dbReference type="PROSITE" id="PS51099">
    <property type="entry name" value="PTS_EIIB_TYPE_2"/>
    <property type="match status" value="1"/>
</dbReference>
<dbReference type="InterPro" id="IPR013011">
    <property type="entry name" value="PTS_EIIB_2"/>
</dbReference>
<dbReference type="Gene3D" id="3.40.50.2300">
    <property type="match status" value="1"/>
</dbReference>
<dbReference type="InterPro" id="IPR003501">
    <property type="entry name" value="PTS_EIIB_2/3"/>
</dbReference>
<dbReference type="EMBL" id="JADEYR010000004">
    <property type="protein sequence ID" value="MBE9403734.1"/>
    <property type="molecule type" value="Genomic_DNA"/>
</dbReference>
<dbReference type="Proteomes" id="UP000644727">
    <property type="component" value="Unassembled WGS sequence"/>
</dbReference>
<accession>A0ABR9VZZ5</accession>
<protein>
    <submittedName>
        <fullName evidence="3">PTS lactose transporter subunit IIB</fullName>
    </submittedName>
</protein>
<comment type="caution">
    <text evidence="3">The sequence shown here is derived from an EMBL/GenBank/DDBJ whole genome shotgun (WGS) entry which is preliminary data.</text>
</comment>
<evidence type="ECO:0000313" key="3">
    <source>
        <dbReference type="EMBL" id="MBE9403734.1"/>
    </source>
</evidence>
<evidence type="ECO:0000259" key="2">
    <source>
        <dbReference type="PROSITE" id="PS51099"/>
    </source>
</evidence>
<keyword evidence="4" id="KW-1185">Reference proteome</keyword>
<reference evidence="3 4" key="1">
    <citation type="submission" date="2020-10" db="EMBL/GenBank/DDBJ databases">
        <title>Draft genome and description of Brachybacterium epidermidis sp nov.</title>
        <authorList>
            <person name="Boxberger M."/>
            <person name="La Scola B."/>
        </authorList>
    </citation>
    <scope>NUCLEOTIDE SEQUENCE [LARGE SCALE GENOMIC DNA]</scope>
    <source>
        <strain evidence="3 4">Marseille-Q2903</strain>
    </source>
</reference>
<proteinExistence type="predicted"/>
<sequence length="110" mass="11513">MLTIAIVCGAGIATSALLAKRVREHVAPRGAHLRVVQATVMDLLSPDFTADLVVSTVDLPDALGIPRVSGMPLLLGTRPEQTYQDIDTLLDRIDTAGTDGTDPGRPGDPA</sequence>
<keyword evidence="1" id="KW-0808">Transferase</keyword>
<name>A0ABR9VZZ5_9MICO</name>